<dbReference type="PROSITE" id="PS50097">
    <property type="entry name" value="BTB"/>
    <property type="match status" value="1"/>
</dbReference>
<protein>
    <submittedName>
        <fullName evidence="2">1067_t:CDS:1</fullName>
    </submittedName>
</protein>
<evidence type="ECO:0000313" key="2">
    <source>
        <dbReference type="EMBL" id="CAG8440953.1"/>
    </source>
</evidence>
<dbReference type="Pfam" id="PF00651">
    <property type="entry name" value="BTB"/>
    <property type="match status" value="1"/>
</dbReference>
<dbReference type="InterPro" id="IPR011333">
    <property type="entry name" value="SKP1/BTB/POZ_sf"/>
</dbReference>
<name>A0A9N8V3T1_9GLOM</name>
<dbReference type="InterPro" id="IPR000210">
    <property type="entry name" value="BTB/POZ_dom"/>
</dbReference>
<organism evidence="2 3">
    <name type="scientific">Ambispora gerdemannii</name>
    <dbReference type="NCBI Taxonomy" id="144530"/>
    <lineage>
        <taxon>Eukaryota</taxon>
        <taxon>Fungi</taxon>
        <taxon>Fungi incertae sedis</taxon>
        <taxon>Mucoromycota</taxon>
        <taxon>Glomeromycotina</taxon>
        <taxon>Glomeromycetes</taxon>
        <taxon>Archaeosporales</taxon>
        <taxon>Ambisporaceae</taxon>
        <taxon>Ambispora</taxon>
    </lineage>
</organism>
<dbReference type="Gene3D" id="3.30.710.10">
    <property type="entry name" value="Potassium Channel Kv1.1, Chain A"/>
    <property type="match status" value="1"/>
</dbReference>
<proteinExistence type="predicted"/>
<dbReference type="SUPFAM" id="SSF54695">
    <property type="entry name" value="POZ domain"/>
    <property type="match status" value="1"/>
</dbReference>
<dbReference type="SMART" id="SM00225">
    <property type="entry name" value="BTB"/>
    <property type="match status" value="1"/>
</dbReference>
<dbReference type="OrthoDB" id="3027208at2759"/>
<sequence>MCNLKVVVLQLHKASEQELWSLNPRTTHIFLTRKAKRVNSCNFIMKESTIEIHTNFPVYWKEHGLSYRVQKGANNGYDEEEDCSKATRRRKHKTHFHESGDVDIVVEDTVFRIHKMILQLASEVFSDMFSLDLKSKDKVPRIPLSNENAKDFATLLDLLYPNLFLSINWQNVEGLLRLGDKYIIPQVLKVAEHFLENNPRFNPLTALILSETFEFKKVYKEASKLVLDDFWKFRKSDDFKKLSAATQAKLYARYCDYVQGLESLNNSEYNALLVTSDNHKLKPLCAIPFVFPSEAIDKFCQLRFKSNANSEEYCQNIFGEFETILSEKDVKKADRYLFIEFD</sequence>
<dbReference type="PANTHER" id="PTHR22744">
    <property type="entry name" value="HELIX LOOP HELIX PROTEIN 21-RELATED"/>
    <property type="match status" value="1"/>
</dbReference>
<dbReference type="AlphaFoldDB" id="A0A9N8V3T1"/>
<reference evidence="2" key="1">
    <citation type="submission" date="2021-06" db="EMBL/GenBank/DDBJ databases">
        <authorList>
            <person name="Kallberg Y."/>
            <person name="Tangrot J."/>
            <person name="Rosling A."/>
        </authorList>
    </citation>
    <scope>NUCLEOTIDE SEQUENCE</scope>
    <source>
        <strain evidence="2">MT106</strain>
    </source>
</reference>
<gene>
    <name evidence="2" type="ORF">AGERDE_LOCUS1061</name>
</gene>
<comment type="caution">
    <text evidence="2">The sequence shown here is derived from an EMBL/GenBank/DDBJ whole genome shotgun (WGS) entry which is preliminary data.</text>
</comment>
<dbReference type="EMBL" id="CAJVPL010000067">
    <property type="protein sequence ID" value="CAG8440953.1"/>
    <property type="molecule type" value="Genomic_DNA"/>
</dbReference>
<evidence type="ECO:0000313" key="3">
    <source>
        <dbReference type="Proteomes" id="UP000789831"/>
    </source>
</evidence>
<feature type="domain" description="BTB" evidence="1">
    <location>
        <begin position="100"/>
        <end position="160"/>
    </location>
</feature>
<dbReference type="Proteomes" id="UP000789831">
    <property type="component" value="Unassembled WGS sequence"/>
</dbReference>
<evidence type="ECO:0000259" key="1">
    <source>
        <dbReference type="PROSITE" id="PS50097"/>
    </source>
</evidence>
<accession>A0A9N8V3T1</accession>
<keyword evidence="3" id="KW-1185">Reference proteome</keyword>
<dbReference type="CDD" id="cd18186">
    <property type="entry name" value="BTB_POZ_ZBTB_KLHL-like"/>
    <property type="match status" value="1"/>
</dbReference>
<dbReference type="PANTHER" id="PTHR22744:SF17">
    <property type="entry name" value="BTB DOMAIN-CONTAINING PROTEIN"/>
    <property type="match status" value="1"/>
</dbReference>